<evidence type="ECO:0000256" key="4">
    <source>
        <dbReference type="ARBA" id="ARBA00023163"/>
    </source>
</evidence>
<accession>A0A918AF18</accession>
<dbReference type="InterPro" id="IPR011990">
    <property type="entry name" value="TPR-like_helical_dom_sf"/>
</dbReference>
<dbReference type="InterPro" id="IPR036388">
    <property type="entry name" value="WH-like_DNA-bd_sf"/>
</dbReference>
<dbReference type="RefSeq" id="WP_189144773.1">
    <property type="nucleotide sequence ID" value="NZ_BMNK01000027.1"/>
</dbReference>
<dbReference type="Proteomes" id="UP000660745">
    <property type="component" value="Unassembled WGS sequence"/>
</dbReference>
<dbReference type="SMART" id="SM01043">
    <property type="entry name" value="BTAD"/>
    <property type="match status" value="1"/>
</dbReference>
<evidence type="ECO:0000313" key="8">
    <source>
        <dbReference type="Proteomes" id="UP000660745"/>
    </source>
</evidence>
<dbReference type="Pfam" id="PF13191">
    <property type="entry name" value="AAA_16"/>
    <property type="match status" value="1"/>
</dbReference>
<keyword evidence="3 5" id="KW-0238">DNA-binding</keyword>
<dbReference type="PANTHER" id="PTHR35807">
    <property type="entry name" value="TRANSCRIPTIONAL REGULATOR REDD-RELATED"/>
    <property type="match status" value="1"/>
</dbReference>
<dbReference type="InterPro" id="IPR027417">
    <property type="entry name" value="P-loop_NTPase"/>
</dbReference>
<organism evidence="7 8">
    <name type="scientific">Nonomuraea glycinis</name>
    <dbReference type="NCBI Taxonomy" id="2047744"/>
    <lineage>
        <taxon>Bacteria</taxon>
        <taxon>Bacillati</taxon>
        <taxon>Actinomycetota</taxon>
        <taxon>Actinomycetes</taxon>
        <taxon>Streptosporangiales</taxon>
        <taxon>Streptosporangiaceae</taxon>
        <taxon>Nonomuraea</taxon>
    </lineage>
</organism>
<feature type="DNA-binding region" description="OmpR/PhoB-type" evidence="5">
    <location>
        <begin position="1"/>
        <end position="102"/>
    </location>
</feature>
<keyword evidence="2" id="KW-0805">Transcription regulation</keyword>
<gene>
    <name evidence="7" type="ORF">GCM10012278_88410</name>
</gene>
<reference evidence="7" key="1">
    <citation type="journal article" date="2014" name="Int. J. Syst. Evol. Microbiol.">
        <title>Complete genome sequence of Corynebacterium casei LMG S-19264T (=DSM 44701T), isolated from a smear-ripened cheese.</title>
        <authorList>
            <consortium name="US DOE Joint Genome Institute (JGI-PGF)"/>
            <person name="Walter F."/>
            <person name="Albersmeier A."/>
            <person name="Kalinowski J."/>
            <person name="Ruckert C."/>
        </authorList>
    </citation>
    <scope>NUCLEOTIDE SEQUENCE</scope>
    <source>
        <strain evidence="7">CGMCC 4.7430</strain>
    </source>
</reference>
<dbReference type="InterPro" id="IPR001867">
    <property type="entry name" value="OmpR/PhoB-type_DNA-bd"/>
</dbReference>
<keyword evidence="8" id="KW-1185">Reference proteome</keyword>
<dbReference type="SUPFAM" id="SSF48452">
    <property type="entry name" value="TPR-like"/>
    <property type="match status" value="1"/>
</dbReference>
<evidence type="ECO:0000256" key="1">
    <source>
        <dbReference type="ARBA" id="ARBA00005820"/>
    </source>
</evidence>
<dbReference type="InterPro" id="IPR051677">
    <property type="entry name" value="AfsR-DnrI-RedD_regulator"/>
</dbReference>
<dbReference type="PANTHER" id="PTHR35807:SF1">
    <property type="entry name" value="TRANSCRIPTIONAL REGULATOR REDD"/>
    <property type="match status" value="1"/>
</dbReference>
<feature type="domain" description="OmpR/PhoB-type" evidence="6">
    <location>
        <begin position="1"/>
        <end position="102"/>
    </location>
</feature>
<dbReference type="SUPFAM" id="SSF46894">
    <property type="entry name" value="C-terminal effector domain of the bipartite response regulators"/>
    <property type="match status" value="1"/>
</dbReference>
<dbReference type="GO" id="GO:0006355">
    <property type="term" value="P:regulation of DNA-templated transcription"/>
    <property type="evidence" value="ECO:0007669"/>
    <property type="project" value="InterPro"/>
</dbReference>
<dbReference type="PROSITE" id="PS51755">
    <property type="entry name" value="OMPR_PHOB"/>
    <property type="match status" value="1"/>
</dbReference>
<proteinExistence type="inferred from homology"/>
<comment type="similarity">
    <text evidence="1">Belongs to the AfsR/DnrI/RedD regulatory family.</text>
</comment>
<protein>
    <recommendedName>
        <fullName evidence="6">OmpR/PhoB-type domain-containing protein</fullName>
    </recommendedName>
</protein>
<evidence type="ECO:0000256" key="5">
    <source>
        <dbReference type="PROSITE-ProRule" id="PRU01091"/>
    </source>
</evidence>
<sequence>MVDGLLRLEILGPLRGWRDGVELDLGPGQQAFLLALLLARVNRPVSTSELIDLIWDDEAPASALNVIHKYVGVLRRLLEPALPTRATGSFLHRRGNSYLITANSETLDLLAFRDLVSQAKAEPDERALDLLAEALGRWHGPAGGGFAQRTTAEPAFAALDAEFFDACVTAATLAVALGRPSKILPPLRLAASMAPLNEPVQASFVSALSAAGNQAEALAVVAAVRARLAGELGVDPGPAMQAAHRQALTRNVMPVAATHGADAWVGTSSDLVGRAKELGALMRAVRRADAGGSGIGVVEGEPGAGKTRLLEEVAAGAARHGALVVWGRCLDGDGTPSLWPWTQAISAVIESLPATGRQKWRAGELGRLVGPHDESAAVPVLTDTGLQFRLFEQVVTVIGAATVRRPLLLVLDDLQWADVASLRLLAHLTARLPARTVILGAARDRAPVAGLELSHALAAAGRVPGHRRIRLGPLDPTEAAELVRREIGQDPAPATVRSIHARAAGNPFYIRELSRMLAGNAGLNDGMAHPAVPETVNDIVLDRMSGLGDDARDLLRTAALIGRGVNLDLLARAAGLDAGGCLELLAPVKALGILESVQDDPYSVRFTHDLVRESVAGRTPPAQTGRLHLRIAQALEGTDPEGELTAERLAFHLWEAGPLADPARTARALVRAGAQAAFKSAFEAAERHLLSAVQVSRAAGLADLELSALSSIATVFWRQSRSQDPYHPMMERAESLARGLSREGDAADFLLMRMVAAFSAVRPDRAELARRLYEQGAASQDPMVRAYGLQAWGQHQWELGDIGEAVRHLNDGNRIMGSVPTTGDSPLRTGLRPFGALLGAVVATISDDLGTAHTLLDGVRAGAGDDPYSIAIWAHFSTMAAALAGDPDWALTAAGPWTATDSRHVHVNVDPYLRIAACWARALTGDDPAGAAAEADRILTTTLVDPPRFGLAFHEGLIADMLLSAGLPREAAAALDRADRYLDEYGQRYAEGLLLLLRARQLQALGESDSVVREIGERAVALSSERGAQLFARRAEEFLAGITNPLNLQSPHVGC</sequence>
<dbReference type="SMART" id="SM00862">
    <property type="entry name" value="Trans_reg_C"/>
    <property type="match status" value="1"/>
</dbReference>
<dbReference type="GO" id="GO:0000160">
    <property type="term" value="P:phosphorelay signal transduction system"/>
    <property type="evidence" value="ECO:0007669"/>
    <property type="project" value="InterPro"/>
</dbReference>
<dbReference type="AlphaFoldDB" id="A0A918AF18"/>
<comment type="caution">
    <text evidence="7">The sequence shown here is derived from an EMBL/GenBank/DDBJ whole genome shotgun (WGS) entry which is preliminary data.</text>
</comment>
<evidence type="ECO:0000259" key="6">
    <source>
        <dbReference type="PROSITE" id="PS51755"/>
    </source>
</evidence>
<evidence type="ECO:0000256" key="2">
    <source>
        <dbReference type="ARBA" id="ARBA00023015"/>
    </source>
</evidence>
<dbReference type="Pfam" id="PF03704">
    <property type="entry name" value="BTAD"/>
    <property type="match status" value="1"/>
</dbReference>
<dbReference type="Gene3D" id="1.25.40.10">
    <property type="entry name" value="Tetratricopeptide repeat domain"/>
    <property type="match status" value="1"/>
</dbReference>
<dbReference type="EMBL" id="BMNK01000027">
    <property type="protein sequence ID" value="GGP17962.1"/>
    <property type="molecule type" value="Genomic_DNA"/>
</dbReference>
<dbReference type="SUPFAM" id="SSF52540">
    <property type="entry name" value="P-loop containing nucleoside triphosphate hydrolases"/>
    <property type="match status" value="1"/>
</dbReference>
<dbReference type="InterPro" id="IPR016032">
    <property type="entry name" value="Sig_transdc_resp-reg_C-effctor"/>
</dbReference>
<dbReference type="Gene3D" id="1.10.10.10">
    <property type="entry name" value="Winged helix-like DNA-binding domain superfamily/Winged helix DNA-binding domain"/>
    <property type="match status" value="1"/>
</dbReference>
<dbReference type="Pfam" id="PF00486">
    <property type="entry name" value="Trans_reg_C"/>
    <property type="match status" value="1"/>
</dbReference>
<reference evidence="7" key="2">
    <citation type="submission" date="2020-09" db="EMBL/GenBank/DDBJ databases">
        <authorList>
            <person name="Sun Q."/>
            <person name="Zhou Y."/>
        </authorList>
    </citation>
    <scope>NUCLEOTIDE SEQUENCE</scope>
    <source>
        <strain evidence="7">CGMCC 4.7430</strain>
    </source>
</reference>
<name>A0A918AF18_9ACTN</name>
<dbReference type="GO" id="GO:0003677">
    <property type="term" value="F:DNA binding"/>
    <property type="evidence" value="ECO:0007669"/>
    <property type="project" value="UniProtKB-UniRule"/>
</dbReference>
<dbReference type="InterPro" id="IPR041664">
    <property type="entry name" value="AAA_16"/>
</dbReference>
<dbReference type="InterPro" id="IPR005158">
    <property type="entry name" value="BTAD"/>
</dbReference>
<evidence type="ECO:0000256" key="3">
    <source>
        <dbReference type="ARBA" id="ARBA00023125"/>
    </source>
</evidence>
<evidence type="ECO:0000313" key="7">
    <source>
        <dbReference type="EMBL" id="GGP17962.1"/>
    </source>
</evidence>
<keyword evidence="4" id="KW-0804">Transcription</keyword>